<evidence type="ECO:0000313" key="4">
    <source>
        <dbReference type="Proteomes" id="UP000019423"/>
    </source>
</evidence>
<gene>
    <name evidence="3" type="ORF">Hsw_1498</name>
</gene>
<dbReference type="HOGENOM" id="CLU_747572_0_0_10"/>
<dbReference type="PATRIC" id="fig|1227739.3.peg.1727"/>
<evidence type="ECO:0000256" key="1">
    <source>
        <dbReference type="SAM" id="SignalP"/>
    </source>
</evidence>
<dbReference type="RefSeq" id="WP_155832889.1">
    <property type="nucleotide sequence ID" value="NZ_CP007145.1"/>
</dbReference>
<protein>
    <recommendedName>
        <fullName evidence="2">Secretion system C-terminal sorting domain-containing protein</fullName>
    </recommendedName>
</protein>
<feature type="chain" id="PRO_5004907821" description="Secretion system C-terminal sorting domain-containing protein" evidence="1">
    <location>
        <begin position="38"/>
        <end position="378"/>
    </location>
</feature>
<keyword evidence="4" id="KW-1185">Reference proteome</keyword>
<feature type="signal peptide" evidence="1">
    <location>
        <begin position="1"/>
        <end position="37"/>
    </location>
</feature>
<dbReference type="AlphaFoldDB" id="W8EWZ9"/>
<reference evidence="3 4" key="1">
    <citation type="submission" date="2014-01" db="EMBL/GenBank/DDBJ databases">
        <title>Complete genome sequence of ionizing-radiation resistance bacterium Hymenobacter swuensis DY53.</title>
        <authorList>
            <person name="Jung J.-H."/>
            <person name="Jeong S.-W."/>
            <person name="Joe M.-H."/>
            <person name="Cho y.-j."/>
            <person name="Kim M.-K."/>
            <person name="Lim S.-Y."/>
        </authorList>
    </citation>
    <scope>NUCLEOTIDE SEQUENCE [LARGE SCALE GENOMIC DNA]</scope>
    <source>
        <strain evidence="3 4">DY53</strain>
    </source>
</reference>
<dbReference type="Proteomes" id="UP000019423">
    <property type="component" value="Chromosome"/>
</dbReference>
<dbReference type="NCBIfam" id="TIGR04183">
    <property type="entry name" value="Por_Secre_tail"/>
    <property type="match status" value="1"/>
</dbReference>
<name>W8EWZ9_9BACT</name>
<dbReference type="KEGG" id="hsw:Hsw_1498"/>
<sequence length="378" mass="39317">MGNAQYFSLLHFSNTMKKSFTLAALGLLTATSFSASAQIVLDGKVAATEIGTGTNRYQLAGTYAGTHSVTGKGLQSLYVGASSTKLYVMLVGSAETATDYPGYVVYLNVPGKAGVAAGTQLKGGSAGDSPLKHTPTMDMETDYGVRATLSPSNMTDVYYSFVDYTSGNTAPVADSYQGAGKKDGTALTFSATTGPFTGTRVALVKSADLTAATTAGTGLEMEFDLAAMGLTASSQINLMVGYVKDGGAFTSDVLPQVVGQTTDLGSSPNFSTLAGRQNVTYNLSTGILANRNAIASALKFNVYPNPSAGTAQVSYQVPNGQQDVQMEVFNCLGQRVQQLSLGRRSGTQVQPLEALQAGSYFVKLRVGDQTTAQQLSVL</sequence>
<dbReference type="Pfam" id="PF18962">
    <property type="entry name" value="Por_Secre_tail"/>
    <property type="match status" value="1"/>
</dbReference>
<dbReference type="EMBL" id="CP007145">
    <property type="protein sequence ID" value="AHJ97093.1"/>
    <property type="molecule type" value="Genomic_DNA"/>
</dbReference>
<proteinExistence type="predicted"/>
<feature type="domain" description="Secretion system C-terminal sorting" evidence="2">
    <location>
        <begin position="302"/>
        <end position="375"/>
    </location>
</feature>
<evidence type="ECO:0000259" key="2">
    <source>
        <dbReference type="Pfam" id="PF18962"/>
    </source>
</evidence>
<keyword evidence="1" id="KW-0732">Signal</keyword>
<organism evidence="3 4">
    <name type="scientific">Hymenobacter swuensis DY53</name>
    <dbReference type="NCBI Taxonomy" id="1227739"/>
    <lineage>
        <taxon>Bacteria</taxon>
        <taxon>Pseudomonadati</taxon>
        <taxon>Bacteroidota</taxon>
        <taxon>Cytophagia</taxon>
        <taxon>Cytophagales</taxon>
        <taxon>Hymenobacteraceae</taxon>
        <taxon>Hymenobacter</taxon>
    </lineage>
</organism>
<dbReference type="OrthoDB" id="873118at2"/>
<accession>W8EWZ9</accession>
<evidence type="ECO:0000313" key="3">
    <source>
        <dbReference type="EMBL" id="AHJ97093.1"/>
    </source>
</evidence>
<dbReference type="InterPro" id="IPR026444">
    <property type="entry name" value="Secre_tail"/>
</dbReference>